<dbReference type="RefSeq" id="XP_001438427.1">
    <property type="nucleotide sequence ID" value="XM_001438390.1"/>
</dbReference>
<dbReference type="OMA" id="EPQKQHL"/>
<proteinExistence type="predicted"/>
<dbReference type="Proteomes" id="UP000000600">
    <property type="component" value="Unassembled WGS sequence"/>
</dbReference>
<dbReference type="OrthoDB" id="309786at2759"/>
<name>A0CJR3_PARTE</name>
<dbReference type="KEGG" id="ptm:GSPATT00000742001"/>
<dbReference type="InParanoid" id="A0CJR3"/>
<dbReference type="EMBL" id="CT868096">
    <property type="protein sequence ID" value="CAK71030.1"/>
    <property type="molecule type" value="Genomic_DNA"/>
</dbReference>
<evidence type="ECO:0000313" key="2">
    <source>
        <dbReference type="Proteomes" id="UP000000600"/>
    </source>
</evidence>
<accession>A0CJR3</accession>
<reference evidence="1 2" key="1">
    <citation type="journal article" date="2006" name="Nature">
        <title>Global trends of whole-genome duplications revealed by the ciliate Paramecium tetraurelia.</title>
        <authorList>
            <consortium name="Genoscope"/>
            <person name="Aury J.-M."/>
            <person name="Jaillon O."/>
            <person name="Duret L."/>
            <person name="Noel B."/>
            <person name="Jubin C."/>
            <person name="Porcel B.M."/>
            <person name="Segurens B."/>
            <person name="Daubin V."/>
            <person name="Anthouard V."/>
            <person name="Aiach N."/>
            <person name="Arnaiz O."/>
            <person name="Billaut A."/>
            <person name="Beisson J."/>
            <person name="Blanc I."/>
            <person name="Bouhouche K."/>
            <person name="Camara F."/>
            <person name="Duharcourt S."/>
            <person name="Guigo R."/>
            <person name="Gogendeau D."/>
            <person name="Katinka M."/>
            <person name="Keller A.-M."/>
            <person name="Kissmehl R."/>
            <person name="Klotz C."/>
            <person name="Koll F."/>
            <person name="Le Moue A."/>
            <person name="Lepere C."/>
            <person name="Malinsky S."/>
            <person name="Nowacki M."/>
            <person name="Nowak J.K."/>
            <person name="Plattner H."/>
            <person name="Poulain J."/>
            <person name="Ruiz F."/>
            <person name="Serrano V."/>
            <person name="Zagulski M."/>
            <person name="Dessen P."/>
            <person name="Betermier M."/>
            <person name="Weissenbach J."/>
            <person name="Scarpelli C."/>
            <person name="Schachter V."/>
            <person name="Sperling L."/>
            <person name="Meyer E."/>
            <person name="Cohen J."/>
            <person name="Wincker P."/>
        </authorList>
    </citation>
    <scope>NUCLEOTIDE SEQUENCE [LARGE SCALE GENOMIC DNA]</scope>
    <source>
        <strain evidence="1 2">Stock d4-2</strain>
    </source>
</reference>
<protein>
    <recommendedName>
        <fullName evidence="3">COX assembly mitochondrial protein</fullName>
    </recommendedName>
</protein>
<organism evidence="1 2">
    <name type="scientific">Paramecium tetraurelia</name>
    <dbReference type="NCBI Taxonomy" id="5888"/>
    <lineage>
        <taxon>Eukaryota</taxon>
        <taxon>Sar</taxon>
        <taxon>Alveolata</taxon>
        <taxon>Ciliophora</taxon>
        <taxon>Intramacronucleata</taxon>
        <taxon>Oligohymenophorea</taxon>
        <taxon>Peniculida</taxon>
        <taxon>Parameciidae</taxon>
        <taxon>Paramecium</taxon>
    </lineage>
</organism>
<evidence type="ECO:0008006" key="3">
    <source>
        <dbReference type="Google" id="ProtNLM"/>
    </source>
</evidence>
<gene>
    <name evidence="1" type="ORF">GSPATT00000742001</name>
</gene>
<dbReference type="AlphaFoldDB" id="A0CJR3"/>
<dbReference type="GeneID" id="5024212"/>
<sequence length="158" mass="19067">MTEKYWQRYKETHDKDPLNTNELWVRVKQDLKRREKPKHHLELYSYCRTENPYIKQIKSSPNITMETVAELICRQSACELQYCMSLQKLAVENSRSKIEQHLQGCRDQYKTMTTCIMNEKTRIKQKEEELRNLVLGLEQPEIKQEPQKQHLLKEEPVM</sequence>
<dbReference type="eggNOG" id="ENOG502SQX1">
    <property type="taxonomic scope" value="Eukaryota"/>
</dbReference>
<evidence type="ECO:0000313" key="1">
    <source>
        <dbReference type="EMBL" id="CAK71030.1"/>
    </source>
</evidence>
<keyword evidence="2" id="KW-1185">Reference proteome</keyword>
<dbReference type="HOGENOM" id="CLU_1672659_0_0_1"/>